<dbReference type="GO" id="GO:0005829">
    <property type="term" value="C:cytosol"/>
    <property type="evidence" value="ECO:0007669"/>
    <property type="project" value="TreeGrafter"/>
</dbReference>
<organism evidence="4 5">
    <name type="scientific">Corynespora cassiicola Philippines</name>
    <dbReference type="NCBI Taxonomy" id="1448308"/>
    <lineage>
        <taxon>Eukaryota</taxon>
        <taxon>Fungi</taxon>
        <taxon>Dikarya</taxon>
        <taxon>Ascomycota</taxon>
        <taxon>Pezizomycotina</taxon>
        <taxon>Dothideomycetes</taxon>
        <taxon>Pleosporomycetidae</taxon>
        <taxon>Pleosporales</taxon>
        <taxon>Corynesporascaceae</taxon>
        <taxon>Corynespora</taxon>
    </lineage>
</organism>
<evidence type="ECO:0000313" key="4">
    <source>
        <dbReference type="EMBL" id="PSN70271.1"/>
    </source>
</evidence>
<evidence type="ECO:0000313" key="5">
    <source>
        <dbReference type="Proteomes" id="UP000240883"/>
    </source>
</evidence>
<name>A0A2T2NXW8_CORCC</name>
<dbReference type="GO" id="GO:1990861">
    <property type="term" value="C:Ubp3-Bre5 deubiquitination complex"/>
    <property type="evidence" value="ECO:0007669"/>
    <property type="project" value="TreeGrafter"/>
</dbReference>
<dbReference type="AlphaFoldDB" id="A0A2T2NXW8"/>
<evidence type="ECO:0000256" key="1">
    <source>
        <dbReference type="ARBA" id="ARBA00022884"/>
    </source>
</evidence>
<feature type="domain" description="NTF2" evidence="3">
    <location>
        <begin position="49"/>
        <end position="164"/>
    </location>
</feature>
<dbReference type="STRING" id="1448308.A0A2T2NXW8"/>
<evidence type="ECO:0000256" key="2">
    <source>
        <dbReference type="SAM" id="MobiDB-lite"/>
    </source>
</evidence>
<protein>
    <submittedName>
        <fullName evidence="4">NTF2-like protein</fullName>
    </submittedName>
</protein>
<dbReference type="EMBL" id="KZ678132">
    <property type="protein sequence ID" value="PSN70271.1"/>
    <property type="molecule type" value="Genomic_DNA"/>
</dbReference>
<dbReference type="InterPro" id="IPR032710">
    <property type="entry name" value="NTF2-like_dom_sf"/>
</dbReference>
<dbReference type="GO" id="GO:0003729">
    <property type="term" value="F:mRNA binding"/>
    <property type="evidence" value="ECO:0007669"/>
    <property type="project" value="TreeGrafter"/>
</dbReference>
<dbReference type="CDD" id="cd00780">
    <property type="entry name" value="NTF2"/>
    <property type="match status" value="1"/>
</dbReference>
<feature type="region of interest" description="Disordered" evidence="2">
    <location>
        <begin position="168"/>
        <end position="243"/>
    </location>
</feature>
<reference evidence="4 5" key="1">
    <citation type="journal article" date="2018" name="Front. Microbiol.">
        <title>Genome-Wide Analysis of Corynespora cassiicola Leaf Fall Disease Putative Effectors.</title>
        <authorList>
            <person name="Lopez D."/>
            <person name="Ribeiro S."/>
            <person name="Label P."/>
            <person name="Fumanal B."/>
            <person name="Venisse J.S."/>
            <person name="Kohler A."/>
            <person name="de Oliveira R.R."/>
            <person name="Labutti K."/>
            <person name="Lipzen A."/>
            <person name="Lail K."/>
            <person name="Bauer D."/>
            <person name="Ohm R.A."/>
            <person name="Barry K.W."/>
            <person name="Spatafora J."/>
            <person name="Grigoriev I.V."/>
            <person name="Martin F.M."/>
            <person name="Pujade-Renaud V."/>
        </authorList>
    </citation>
    <scope>NUCLEOTIDE SEQUENCE [LARGE SCALE GENOMIC DNA]</scope>
    <source>
        <strain evidence="4 5">Philippines</strain>
    </source>
</reference>
<dbReference type="FunFam" id="3.10.450.50:FF:000003">
    <property type="entry name" value="Nuclear transport factor 2 family protein"/>
    <property type="match status" value="1"/>
</dbReference>
<dbReference type="PANTHER" id="PTHR10693:SF20">
    <property type="entry name" value="AT27578P"/>
    <property type="match status" value="1"/>
</dbReference>
<proteinExistence type="predicted"/>
<dbReference type="InterPro" id="IPR002075">
    <property type="entry name" value="NTF2_dom"/>
</dbReference>
<sequence>MATAESSVPVNGSYAPQAYDATAPSYAPQAAQSQASNNSSASEIPKDEVGWYFVEQYYTTLSKSPERLYLFYNKRSQFVSGTEEDKVNVCIGQRAINDRIKELDFHDTKVRVTNVDSQGSDANIVIQVIGEISNKGQPHKRFVQTFVLAEQTNGYFVLNDIFRYLAEEPEEEEEQSQHVPAGVQEPAPTEAVTEAEPVEQSAEVATNEEDLTAVDQKLEEVAHEEAAEETAAAPATNGTPVPE</sequence>
<dbReference type="Pfam" id="PF02136">
    <property type="entry name" value="NTF2"/>
    <property type="match status" value="1"/>
</dbReference>
<feature type="compositionally biased region" description="Basic and acidic residues" evidence="2">
    <location>
        <begin position="216"/>
        <end position="225"/>
    </location>
</feature>
<dbReference type="InterPro" id="IPR039539">
    <property type="entry name" value="Ras_GTPase_bind_prot"/>
</dbReference>
<evidence type="ECO:0000259" key="3">
    <source>
        <dbReference type="PROSITE" id="PS50177"/>
    </source>
</evidence>
<feature type="non-terminal residue" evidence="4">
    <location>
        <position position="243"/>
    </location>
</feature>
<feature type="compositionally biased region" description="Low complexity" evidence="2">
    <location>
        <begin position="185"/>
        <end position="199"/>
    </location>
</feature>
<dbReference type="PROSITE" id="PS50177">
    <property type="entry name" value="NTF2_DOMAIN"/>
    <property type="match status" value="1"/>
</dbReference>
<accession>A0A2T2NXW8</accession>
<dbReference type="PANTHER" id="PTHR10693">
    <property type="entry name" value="RAS GTPASE-ACTIVATING PROTEIN-BINDING PROTEIN"/>
    <property type="match status" value="1"/>
</dbReference>
<keyword evidence="1" id="KW-0694">RNA-binding</keyword>
<dbReference type="OrthoDB" id="3789322at2759"/>
<dbReference type="GO" id="GO:0016579">
    <property type="term" value="P:protein deubiquitination"/>
    <property type="evidence" value="ECO:0007669"/>
    <property type="project" value="TreeGrafter"/>
</dbReference>
<dbReference type="GO" id="GO:0034517">
    <property type="term" value="P:ribophagy"/>
    <property type="evidence" value="ECO:0007669"/>
    <property type="project" value="TreeGrafter"/>
</dbReference>
<gene>
    <name evidence="4" type="ORF">BS50DRAFT_465191</name>
</gene>
<dbReference type="GO" id="GO:1990904">
    <property type="term" value="C:ribonucleoprotein complex"/>
    <property type="evidence" value="ECO:0007669"/>
    <property type="project" value="TreeGrafter"/>
</dbReference>
<dbReference type="Gene3D" id="3.10.450.50">
    <property type="match status" value="1"/>
</dbReference>
<dbReference type="Proteomes" id="UP000240883">
    <property type="component" value="Unassembled WGS sequence"/>
</dbReference>
<dbReference type="InterPro" id="IPR018222">
    <property type="entry name" value="Nuclear_transport_factor_2_euk"/>
</dbReference>
<dbReference type="SUPFAM" id="SSF54427">
    <property type="entry name" value="NTF2-like"/>
    <property type="match status" value="1"/>
</dbReference>
<keyword evidence="5" id="KW-1185">Reference proteome</keyword>